<dbReference type="PRINTS" id="PR00705">
    <property type="entry name" value="PAPAIN"/>
</dbReference>
<feature type="chain" id="PRO_5036211959" evidence="7">
    <location>
        <begin position="17"/>
        <end position="336"/>
    </location>
</feature>
<feature type="signal peptide" evidence="7">
    <location>
        <begin position="1"/>
        <end position="16"/>
    </location>
</feature>
<keyword evidence="6" id="KW-1015">Disulfide bond</keyword>
<reference evidence="10" key="1">
    <citation type="submission" date="2020-11" db="EMBL/GenBank/DDBJ databases">
        <authorList>
            <person name="Tran Van P."/>
        </authorList>
    </citation>
    <scope>NUCLEOTIDE SEQUENCE</scope>
</reference>
<evidence type="ECO:0000256" key="3">
    <source>
        <dbReference type="ARBA" id="ARBA00022801"/>
    </source>
</evidence>
<sequence>MKFLILMCFVLSLSNAIVDKEWEAYKKQFNKNYKTGAEEDSHYNEYRNTKNEILRHNQRFMDGKESYYKGINQFTDMTLSEVRATSMGYGGLKKSQYESLRKHVPRLSQPLPTAVDWRKKGIVTPVKDQGGCGSCWAFSVVGALEGQHAKGTGKLVSLSEQNLVDCTRDEGNFGCDGGWPYDAYEYIVRVAQGLDTEKGYPYKGVDQKCNFSVSSIGARATAFAILTPGNESVLQESVANIGPISVCIEASGNFMSYSGGVFDDKTCSPNFDYINHCVLAVGYGTDTKTGKDYWIVKNSWGTVFGEEGYIRMSRNNKNQCAISTLASYPHVYPTVY</sequence>
<dbReference type="CDD" id="cd02248">
    <property type="entry name" value="Peptidase_C1A"/>
    <property type="match status" value="1"/>
</dbReference>
<dbReference type="FunFam" id="3.90.70.10:FF:000006">
    <property type="entry name" value="Cathepsin S"/>
    <property type="match status" value="1"/>
</dbReference>
<dbReference type="InterPro" id="IPR039417">
    <property type="entry name" value="Peptidase_C1A_papain-like"/>
</dbReference>
<evidence type="ECO:0000256" key="4">
    <source>
        <dbReference type="ARBA" id="ARBA00022807"/>
    </source>
</evidence>
<protein>
    <submittedName>
        <fullName evidence="10">Uncharacterized protein</fullName>
    </submittedName>
</protein>
<evidence type="ECO:0000259" key="9">
    <source>
        <dbReference type="SMART" id="SM00848"/>
    </source>
</evidence>
<dbReference type="AlphaFoldDB" id="A0A7R9QSW7"/>
<dbReference type="EMBL" id="OC924484">
    <property type="protein sequence ID" value="CAD7655549.1"/>
    <property type="molecule type" value="Genomic_DNA"/>
</dbReference>
<evidence type="ECO:0000259" key="8">
    <source>
        <dbReference type="SMART" id="SM00645"/>
    </source>
</evidence>
<dbReference type="Gene3D" id="3.90.70.10">
    <property type="entry name" value="Cysteine proteinases"/>
    <property type="match status" value="1"/>
</dbReference>
<dbReference type="GO" id="GO:0008234">
    <property type="term" value="F:cysteine-type peptidase activity"/>
    <property type="evidence" value="ECO:0007669"/>
    <property type="project" value="UniProtKB-KW"/>
</dbReference>
<proteinExistence type="inferred from homology"/>
<gene>
    <name evidence="10" type="ORF">ONB1V03_LOCUS12192</name>
</gene>
<evidence type="ECO:0000313" key="10">
    <source>
        <dbReference type="EMBL" id="CAD7655549.1"/>
    </source>
</evidence>
<keyword evidence="7" id="KW-0732">Signal</keyword>
<dbReference type="OrthoDB" id="6537703at2759"/>
<feature type="domain" description="Cathepsin propeptide inhibitor" evidence="9">
    <location>
        <begin position="22"/>
        <end position="82"/>
    </location>
</feature>
<keyword evidence="11" id="KW-1185">Reference proteome</keyword>
<evidence type="ECO:0000313" key="11">
    <source>
        <dbReference type="Proteomes" id="UP000728032"/>
    </source>
</evidence>
<feature type="domain" description="Peptidase C1A papain C-terminal" evidence="8">
    <location>
        <begin position="111"/>
        <end position="330"/>
    </location>
</feature>
<keyword evidence="2" id="KW-0645">Protease</keyword>
<evidence type="ECO:0000256" key="6">
    <source>
        <dbReference type="ARBA" id="ARBA00023157"/>
    </source>
</evidence>
<keyword evidence="4" id="KW-0788">Thiol protease</keyword>
<dbReference type="InterPro" id="IPR013201">
    <property type="entry name" value="Prot_inhib_I29"/>
</dbReference>
<dbReference type="PROSITE" id="PS00640">
    <property type="entry name" value="THIOL_PROTEASE_ASN"/>
    <property type="match status" value="1"/>
</dbReference>
<dbReference type="Pfam" id="PF08246">
    <property type="entry name" value="Inhibitor_I29"/>
    <property type="match status" value="1"/>
</dbReference>
<evidence type="ECO:0000256" key="5">
    <source>
        <dbReference type="ARBA" id="ARBA00023145"/>
    </source>
</evidence>
<dbReference type="PROSITE" id="PS00639">
    <property type="entry name" value="THIOL_PROTEASE_HIS"/>
    <property type="match status" value="1"/>
</dbReference>
<dbReference type="InterPro" id="IPR013128">
    <property type="entry name" value="Peptidase_C1A"/>
</dbReference>
<evidence type="ECO:0000256" key="1">
    <source>
        <dbReference type="ARBA" id="ARBA00008455"/>
    </source>
</evidence>
<dbReference type="InterPro" id="IPR000668">
    <property type="entry name" value="Peptidase_C1A_C"/>
</dbReference>
<dbReference type="PANTHER" id="PTHR12411">
    <property type="entry name" value="CYSTEINE PROTEASE FAMILY C1-RELATED"/>
    <property type="match status" value="1"/>
</dbReference>
<dbReference type="EMBL" id="CAJPVJ010009659">
    <property type="protein sequence ID" value="CAG2172736.1"/>
    <property type="molecule type" value="Genomic_DNA"/>
</dbReference>
<dbReference type="SUPFAM" id="SSF54001">
    <property type="entry name" value="Cysteine proteinases"/>
    <property type="match status" value="1"/>
</dbReference>
<dbReference type="SMART" id="SM00848">
    <property type="entry name" value="Inhibitor_I29"/>
    <property type="match status" value="1"/>
</dbReference>
<dbReference type="GO" id="GO:0006508">
    <property type="term" value="P:proteolysis"/>
    <property type="evidence" value="ECO:0007669"/>
    <property type="project" value="UniProtKB-KW"/>
</dbReference>
<evidence type="ECO:0000256" key="7">
    <source>
        <dbReference type="SAM" id="SignalP"/>
    </source>
</evidence>
<name>A0A7R9QSW7_9ACAR</name>
<evidence type="ECO:0000256" key="2">
    <source>
        <dbReference type="ARBA" id="ARBA00022670"/>
    </source>
</evidence>
<comment type="similarity">
    <text evidence="1">Belongs to the peptidase C1 family.</text>
</comment>
<organism evidence="10">
    <name type="scientific">Oppiella nova</name>
    <dbReference type="NCBI Taxonomy" id="334625"/>
    <lineage>
        <taxon>Eukaryota</taxon>
        <taxon>Metazoa</taxon>
        <taxon>Ecdysozoa</taxon>
        <taxon>Arthropoda</taxon>
        <taxon>Chelicerata</taxon>
        <taxon>Arachnida</taxon>
        <taxon>Acari</taxon>
        <taxon>Acariformes</taxon>
        <taxon>Sarcoptiformes</taxon>
        <taxon>Oribatida</taxon>
        <taxon>Brachypylina</taxon>
        <taxon>Oppioidea</taxon>
        <taxon>Oppiidae</taxon>
        <taxon>Oppiella</taxon>
    </lineage>
</organism>
<keyword evidence="3" id="KW-0378">Hydrolase</keyword>
<dbReference type="InterPro" id="IPR038765">
    <property type="entry name" value="Papain-like_cys_pep_sf"/>
</dbReference>
<dbReference type="SMART" id="SM00645">
    <property type="entry name" value="Pept_C1"/>
    <property type="match status" value="1"/>
</dbReference>
<dbReference type="Pfam" id="PF00112">
    <property type="entry name" value="Peptidase_C1"/>
    <property type="match status" value="1"/>
</dbReference>
<accession>A0A7R9QSW7</accession>
<keyword evidence="5" id="KW-0865">Zymogen</keyword>
<dbReference type="PROSITE" id="PS00139">
    <property type="entry name" value="THIOL_PROTEASE_CYS"/>
    <property type="match status" value="1"/>
</dbReference>
<dbReference type="Proteomes" id="UP000728032">
    <property type="component" value="Unassembled WGS sequence"/>
</dbReference>
<dbReference type="InterPro" id="IPR025661">
    <property type="entry name" value="Pept_asp_AS"/>
</dbReference>
<dbReference type="InterPro" id="IPR025660">
    <property type="entry name" value="Pept_his_AS"/>
</dbReference>
<dbReference type="InterPro" id="IPR000169">
    <property type="entry name" value="Pept_cys_AS"/>
</dbReference>